<proteinExistence type="inferred from homology"/>
<keyword evidence="3" id="KW-0812">Transmembrane</keyword>
<keyword evidence="9" id="KW-1185">Reference proteome</keyword>
<dbReference type="PANTHER" id="PTHR21508">
    <property type="entry name" value="MITOGUARDIN"/>
    <property type="match status" value="1"/>
</dbReference>
<evidence type="ECO:0000256" key="4">
    <source>
        <dbReference type="ARBA" id="ARBA00022787"/>
    </source>
</evidence>
<dbReference type="AlphaFoldDB" id="A0A3S1BFE6"/>
<reference evidence="8 9" key="1">
    <citation type="submission" date="2019-01" db="EMBL/GenBank/DDBJ databases">
        <title>A draft genome assembly of the solar-powered sea slug Elysia chlorotica.</title>
        <authorList>
            <person name="Cai H."/>
            <person name="Li Q."/>
            <person name="Fang X."/>
            <person name="Li J."/>
            <person name="Curtis N.E."/>
            <person name="Altenburger A."/>
            <person name="Shibata T."/>
            <person name="Feng M."/>
            <person name="Maeda T."/>
            <person name="Schwartz J.A."/>
            <person name="Shigenobu S."/>
            <person name="Lundholm N."/>
            <person name="Nishiyama T."/>
            <person name="Yang H."/>
            <person name="Hasebe M."/>
            <person name="Li S."/>
            <person name="Pierce S.K."/>
            <person name="Wang J."/>
        </authorList>
    </citation>
    <scope>NUCLEOTIDE SEQUENCE [LARGE SCALE GENOMIC DNA]</scope>
    <source>
        <strain evidence="8">EC2010</strain>
        <tissue evidence="8">Whole organism of an adult</tissue>
    </source>
</reference>
<evidence type="ECO:0000313" key="9">
    <source>
        <dbReference type="Proteomes" id="UP000271974"/>
    </source>
</evidence>
<evidence type="ECO:0000256" key="3">
    <source>
        <dbReference type="ARBA" id="ARBA00022692"/>
    </source>
</evidence>
<evidence type="ECO:0000256" key="1">
    <source>
        <dbReference type="ARBA" id="ARBA00004294"/>
    </source>
</evidence>
<evidence type="ECO:0000256" key="5">
    <source>
        <dbReference type="ARBA" id="ARBA00022989"/>
    </source>
</evidence>
<sequence>MLFGINALATAVWSVLKAKRSLLKFNDGFIAHFYSITEHTSPLLAWGFLGPESELKDMCNFFKDQVLGFIQDIFSFKKVRFTDVESLAADILRLAEVQSDLASERLRPNSADVTPVASLHMM</sequence>
<keyword evidence="7" id="KW-0472">Membrane</keyword>
<organism evidence="8 9">
    <name type="scientific">Elysia chlorotica</name>
    <name type="common">Eastern emerald elysia</name>
    <name type="synonym">Sea slug</name>
    <dbReference type="NCBI Taxonomy" id="188477"/>
    <lineage>
        <taxon>Eukaryota</taxon>
        <taxon>Metazoa</taxon>
        <taxon>Spiralia</taxon>
        <taxon>Lophotrochozoa</taxon>
        <taxon>Mollusca</taxon>
        <taxon>Gastropoda</taxon>
        <taxon>Heterobranchia</taxon>
        <taxon>Euthyneura</taxon>
        <taxon>Panpulmonata</taxon>
        <taxon>Sacoglossa</taxon>
        <taxon>Placobranchoidea</taxon>
        <taxon>Plakobranchidae</taxon>
        <taxon>Elysia</taxon>
    </lineage>
</organism>
<dbReference type="PANTHER" id="PTHR21508:SF5">
    <property type="entry name" value="MITOGUARDIN"/>
    <property type="match status" value="1"/>
</dbReference>
<comment type="similarity">
    <text evidence="2">Belongs to the mitoguardin family.</text>
</comment>
<dbReference type="GO" id="GO:0005741">
    <property type="term" value="C:mitochondrial outer membrane"/>
    <property type="evidence" value="ECO:0007669"/>
    <property type="project" value="UniProtKB-SubCell"/>
</dbReference>
<evidence type="ECO:0000313" key="8">
    <source>
        <dbReference type="EMBL" id="RUS87060.1"/>
    </source>
</evidence>
<dbReference type="Pfam" id="PF10265">
    <property type="entry name" value="Miga"/>
    <property type="match status" value="1"/>
</dbReference>
<keyword evidence="5" id="KW-1133">Transmembrane helix</keyword>
<protein>
    <submittedName>
        <fullName evidence="8">Uncharacterized protein</fullName>
    </submittedName>
</protein>
<evidence type="ECO:0000256" key="7">
    <source>
        <dbReference type="ARBA" id="ARBA00023136"/>
    </source>
</evidence>
<evidence type="ECO:0000256" key="6">
    <source>
        <dbReference type="ARBA" id="ARBA00023128"/>
    </source>
</evidence>
<dbReference type="GO" id="GO:0008053">
    <property type="term" value="P:mitochondrial fusion"/>
    <property type="evidence" value="ECO:0007669"/>
    <property type="project" value="InterPro"/>
</dbReference>
<dbReference type="InterPro" id="IPR019392">
    <property type="entry name" value="Miga"/>
</dbReference>
<keyword evidence="4" id="KW-1000">Mitochondrion outer membrane</keyword>
<dbReference type="OrthoDB" id="8880065at2759"/>
<comment type="caution">
    <text evidence="8">The sequence shown here is derived from an EMBL/GenBank/DDBJ whole genome shotgun (WGS) entry which is preliminary data.</text>
</comment>
<keyword evidence="6" id="KW-0496">Mitochondrion</keyword>
<dbReference type="Proteomes" id="UP000271974">
    <property type="component" value="Unassembled WGS sequence"/>
</dbReference>
<evidence type="ECO:0000256" key="2">
    <source>
        <dbReference type="ARBA" id="ARBA00008969"/>
    </source>
</evidence>
<accession>A0A3S1BFE6</accession>
<comment type="subcellular location">
    <subcellularLocation>
        <location evidence="1">Mitochondrion outer membrane</location>
    </subcellularLocation>
</comment>
<dbReference type="EMBL" id="RQTK01000120">
    <property type="protein sequence ID" value="RUS87060.1"/>
    <property type="molecule type" value="Genomic_DNA"/>
</dbReference>
<name>A0A3S1BFE6_ELYCH</name>
<gene>
    <name evidence="8" type="ORF">EGW08_005136</name>
</gene>